<evidence type="ECO:0000313" key="2">
    <source>
        <dbReference type="EMBL" id="SDK86182.1"/>
    </source>
</evidence>
<reference evidence="3" key="1">
    <citation type="submission" date="2016-10" db="EMBL/GenBank/DDBJ databases">
        <authorList>
            <person name="Varghese N."/>
            <person name="Submissions S."/>
        </authorList>
    </citation>
    <scope>NUCLEOTIDE SEQUENCE [LARGE SCALE GENOMIC DNA]</scope>
    <source>
        <strain evidence="3">CGMCC 1.11012</strain>
    </source>
</reference>
<evidence type="ECO:0000256" key="1">
    <source>
        <dbReference type="SAM" id="SignalP"/>
    </source>
</evidence>
<dbReference type="RefSeq" id="WP_090719560.1">
    <property type="nucleotide sequence ID" value="NZ_CBCSKY010000060.1"/>
</dbReference>
<evidence type="ECO:0000313" key="3">
    <source>
        <dbReference type="Proteomes" id="UP000199050"/>
    </source>
</evidence>
<keyword evidence="3" id="KW-1185">Reference proteome</keyword>
<dbReference type="STRING" id="1174501.SAMN05216192_1587"/>
<dbReference type="EMBL" id="FNDX01000058">
    <property type="protein sequence ID" value="SDK86182.1"/>
    <property type="molecule type" value="Genomic_DNA"/>
</dbReference>
<feature type="signal peptide" evidence="1">
    <location>
        <begin position="1"/>
        <end position="22"/>
    </location>
</feature>
<evidence type="ECO:0008006" key="4">
    <source>
        <dbReference type="Google" id="ProtNLM"/>
    </source>
</evidence>
<proteinExistence type="predicted"/>
<organism evidence="2 3">
    <name type="scientific">Paenibacillus typhae</name>
    <dbReference type="NCBI Taxonomy" id="1174501"/>
    <lineage>
        <taxon>Bacteria</taxon>
        <taxon>Bacillati</taxon>
        <taxon>Bacillota</taxon>
        <taxon>Bacilli</taxon>
        <taxon>Bacillales</taxon>
        <taxon>Paenibacillaceae</taxon>
        <taxon>Paenibacillus</taxon>
    </lineage>
</organism>
<sequence length="206" mass="23071">MKKSIIKVTAAVFLLSQLFTMGGGFQDGRVSAAAAAPSSTKPATTVMTDNLFKYGLKKNVELPVTLTAGGLSYTLEKIMIFDFDSKEAVALRKTYKYGEESGLVSDPEYFVWTKFTVKNNSKKILDNGNGSRQWVLQFQGLNALDPVYRPAPVKLNDKSAVSWIELKPGEQLSSYQAFMFKGDFEYFRINLYFNGAFAEKYIVEEK</sequence>
<name>A0A1G9FCT2_9BACL</name>
<keyword evidence="1" id="KW-0732">Signal</keyword>
<feature type="chain" id="PRO_5038640151" description="DUF4352 domain-containing protein" evidence="1">
    <location>
        <begin position="23"/>
        <end position="206"/>
    </location>
</feature>
<dbReference type="AlphaFoldDB" id="A0A1G9FCT2"/>
<dbReference type="OrthoDB" id="2617616at2"/>
<gene>
    <name evidence="2" type="ORF">SAMN05216192_1587</name>
</gene>
<accession>A0A1G9FCT2</accession>
<protein>
    <recommendedName>
        <fullName evidence="4">DUF4352 domain-containing protein</fullName>
    </recommendedName>
</protein>
<dbReference type="Proteomes" id="UP000199050">
    <property type="component" value="Unassembled WGS sequence"/>
</dbReference>